<evidence type="ECO:0000313" key="4">
    <source>
        <dbReference type="Proteomes" id="UP000606889"/>
    </source>
</evidence>
<dbReference type="SMART" id="SM01234">
    <property type="entry name" value="Haemolytic"/>
    <property type="match status" value="1"/>
</dbReference>
<gene>
    <name evidence="3" type="primary">yidD</name>
    <name evidence="3" type="ORF">H8S18_08750</name>
</gene>
<protein>
    <recommendedName>
        <fullName evidence="2">Putative membrane protein insertion efficiency factor</fullName>
    </recommendedName>
</protein>
<comment type="subcellular location">
    <subcellularLocation>
        <location evidence="2">Cell membrane</location>
        <topology evidence="2">Peripheral membrane protein</topology>
        <orientation evidence="2">Cytoplasmic side</orientation>
    </subcellularLocation>
</comment>
<dbReference type="Proteomes" id="UP000606889">
    <property type="component" value="Unassembled WGS sequence"/>
</dbReference>
<reference evidence="3 4" key="1">
    <citation type="submission" date="2020-08" db="EMBL/GenBank/DDBJ databases">
        <title>Genome public.</title>
        <authorList>
            <person name="Liu C."/>
            <person name="Sun Q."/>
        </authorList>
    </citation>
    <scope>NUCLEOTIDE SEQUENCE [LARGE SCALE GENOMIC DNA]</scope>
    <source>
        <strain evidence="3 4">NSJ-35</strain>
    </source>
</reference>
<evidence type="ECO:0000313" key="3">
    <source>
        <dbReference type="EMBL" id="MBC5648424.1"/>
    </source>
</evidence>
<name>A0ABR7EH14_9FIRM</name>
<dbReference type="NCBIfam" id="TIGR00278">
    <property type="entry name" value="membrane protein insertion efficiency factor YidD"/>
    <property type="match status" value="1"/>
</dbReference>
<dbReference type="EMBL" id="JACOON010000004">
    <property type="protein sequence ID" value="MBC5648424.1"/>
    <property type="molecule type" value="Genomic_DNA"/>
</dbReference>
<keyword evidence="1 2" id="KW-0472">Membrane</keyword>
<evidence type="ECO:0000256" key="1">
    <source>
        <dbReference type="ARBA" id="ARBA00023136"/>
    </source>
</evidence>
<proteinExistence type="inferred from homology"/>
<sequence>MKKVILAMIRFYQKAISPYTRPCCRFTPTCSQYAVEAVTKYGALKGSFLAVKRILRCNPLFKGGYDPVP</sequence>
<comment type="similarity">
    <text evidence="2">Belongs to the UPF0161 family.</text>
</comment>
<keyword evidence="2" id="KW-1003">Cell membrane</keyword>
<dbReference type="InterPro" id="IPR002696">
    <property type="entry name" value="Membr_insert_effic_factor_YidD"/>
</dbReference>
<dbReference type="HAMAP" id="MF_00386">
    <property type="entry name" value="UPF0161_YidD"/>
    <property type="match status" value="1"/>
</dbReference>
<keyword evidence="4" id="KW-1185">Reference proteome</keyword>
<dbReference type="PANTHER" id="PTHR33383">
    <property type="entry name" value="MEMBRANE PROTEIN INSERTION EFFICIENCY FACTOR-RELATED"/>
    <property type="match status" value="1"/>
</dbReference>
<dbReference type="PANTHER" id="PTHR33383:SF1">
    <property type="entry name" value="MEMBRANE PROTEIN INSERTION EFFICIENCY FACTOR-RELATED"/>
    <property type="match status" value="1"/>
</dbReference>
<dbReference type="Pfam" id="PF01809">
    <property type="entry name" value="YidD"/>
    <property type="match status" value="1"/>
</dbReference>
<accession>A0ABR7EH14</accession>
<dbReference type="RefSeq" id="WP_186857931.1">
    <property type="nucleotide sequence ID" value="NZ_JACOON010000004.1"/>
</dbReference>
<comment type="function">
    <text evidence="2">Could be involved in insertion of integral membrane proteins into the membrane.</text>
</comment>
<evidence type="ECO:0000256" key="2">
    <source>
        <dbReference type="HAMAP-Rule" id="MF_00386"/>
    </source>
</evidence>
<organism evidence="3 4">
    <name type="scientific">Christensenella tenuis</name>
    <dbReference type="NCBI Taxonomy" id="2763033"/>
    <lineage>
        <taxon>Bacteria</taxon>
        <taxon>Bacillati</taxon>
        <taxon>Bacillota</taxon>
        <taxon>Clostridia</taxon>
        <taxon>Christensenellales</taxon>
        <taxon>Christensenellaceae</taxon>
        <taxon>Christensenella</taxon>
    </lineage>
</organism>
<comment type="caution">
    <text evidence="3">The sequence shown here is derived from an EMBL/GenBank/DDBJ whole genome shotgun (WGS) entry which is preliminary data.</text>
</comment>